<feature type="domain" description="SpoVT-AbrB" evidence="8">
    <location>
        <begin position="75"/>
        <end position="118"/>
    </location>
</feature>
<dbReference type="InterPro" id="IPR038619">
    <property type="entry name" value="MraZ_sf"/>
</dbReference>
<comment type="subcellular location">
    <subcellularLocation>
        <location evidence="7">Cytoplasm</location>
        <location evidence="7">Nucleoid</location>
    </subcellularLocation>
</comment>
<gene>
    <name evidence="7" type="primary">mraZ</name>
    <name evidence="9" type="ORF">LQ356_02605</name>
</gene>
<dbReference type="EMBL" id="CP088155">
    <property type="protein sequence ID" value="WYM97081.1"/>
    <property type="molecule type" value="Genomic_DNA"/>
</dbReference>
<proteinExistence type="inferred from homology"/>
<keyword evidence="4 7" id="KW-0805">Transcription regulation</keyword>
<keyword evidence="5 7" id="KW-0238">DNA-binding</keyword>
<name>A0ABZ2TRB8_9BACT</name>
<evidence type="ECO:0000256" key="7">
    <source>
        <dbReference type="HAMAP-Rule" id="MF_01008"/>
    </source>
</evidence>
<comment type="subunit">
    <text evidence="7">Forms oligomers.</text>
</comment>
<dbReference type="InterPro" id="IPR003444">
    <property type="entry name" value="MraZ"/>
</dbReference>
<dbReference type="InterPro" id="IPR037914">
    <property type="entry name" value="SpoVT-AbrB_sf"/>
</dbReference>
<accession>A0ABZ2TRB8</accession>
<dbReference type="InterPro" id="IPR035644">
    <property type="entry name" value="MraZ_C"/>
</dbReference>
<evidence type="ECO:0000313" key="9">
    <source>
        <dbReference type="EMBL" id="WYM97081.1"/>
    </source>
</evidence>
<dbReference type="PANTHER" id="PTHR34701">
    <property type="entry name" value="TRANSCRIPTIONAL REGULATOR MRAZ"/>
    <property type="match status" value="1"/>
</dbReference>
<evidence type="ECO:0000313" key="10">
    <source>
        <dbReference type="Proteomes" id="UP001622612"/>
    </source>
</evidence>
<evidence type="ECO:0000256" key="3">
    <source>
        <dbReference type="ARBA" id="ARBA00022737"/>
    </source>
</evidence>
<keyword evidence="6 7" id="KW-0804">Transcription</keyword>
<dbReference type="InterPro" id="IPR007159">
    <property type="entry name" value="SpoVT-AbrB_dom"/>
</dbReference>
<feature type="domain" description="SpoVT-AbrB" evidence="8">
    <location>
        <begin position="4"/>
        <end position="46"/>
    </location>
</feature>
<evidence type="ECO:0000256" key="4">
    <source>
        <dbReference type="ARBA" id="ARBA00023015"/>
    </source>
</evidence>
<dbReference type="PROSITE" id="PS51740">
    <property type="entry name" value="SPOVT_ABRB"/>
    <property type="match status" value="2"/>
</dbReference>
<dbReference type="InterPro" id="IPR020603">
    <property type="entry name" value="MraZ_dom"/>
</dbReference>
<keyword evidence="3" id="KW-0677">Repeat</keyword>
<dbReference type="HAMAP" id="MF_01008">
    <property type="entry name" value="MraZ"/>
    <property type="match status" value="1"/>
</dbReference>
<dbReference type="CDD" id="cd16320">
    <property type="entry name" value="MraZ_N"/>
    <property type="match status" value="1"/>
</dbReference>
<dbReference type="InterPro" id="IPR035642">
    <property type="entry name" value="MraZ_N"/>
</dbReference>
<organism evidence="9 10">
    <name type="scientific">Metamycoplasma faucium</name>
    <dbReference type="NCBI Taxonomy" id="56142"/>
    <lineage>
        <taxon>Bacteria</taxon>
        <taxon>Bacillati</taxon>
        <taxon>Mycoplasmatota</taxon>
        <taxon>Mycoplasmoidales</taxon>
        <taxon>Metamycoplasmataceae</taxon>
        <taxon>Metamycoplasma</taxon>
    </lineage>
</organism>
<dbReference type="PANTHER" id="PTHR34701:SF1">
    <property type="entry name" value="TRANSCRIPTIONAL REGULATOR MRAZ"/>
    <property type="match status" value="1"/>
</dbReference>
<evidence type="ECO:0000256" key="5">
    <source>
        <dbReference type="ARBA" id="ARBA00023125"/>
    </source>
</evidence>
<dbReference type="CDD" id="cd16321">
    <property type="entry name" value="MraZ_C"/>
    <property type="match status" value="1"/>
</dbReference>
<dbReference type="SUPFAM" id="SSF89447">
    <property type="entry name" value="AbrB/MazE/MraZ-like"/>
    <property type="match status" value="1"/>
</dbReference>
<keyword evidence="10" id="KW-1185">Reference proteome</keyword>
<dbReference type="RefSeq" id="WP_405311317.1">
    <property type="nucleotide sequence ID" value="NZ_CP088155.1"/>
</dbReference>
<dbReference type="Proteomes" id="UP001622612">
    <property type="component" value="Chromosome"/>
</dbReference>
<evidence type="ECO:0000259" key="8">
    <source>
        <dbReference type="PROSITE" id="PS51740"/>
    </source>
</evidence>
<comment type="similarity">
    <text evidence="7">Belongs to the MraZ family.</text>
</comment>
<protein>
    <recommendedName>
        <fullName evidence="1 7">Transcriptional regulator MraZ</fullName>
    </recommendedName>
</protein>
<keyword evidence="2 7" id="KW-0963">Cytoplasm</keyword>
<dbReference type="Pfam" id="PF02381">
    <property type="entry name" value="MraZ"/>
    <property type="match status" value="2"/>
</dbReference>
<evidence type="ECO:0000256" key="6">
    <source>
        <dbReference type="ARBA" id="ARBA00023163"/>
    </source>
</evidence>
<sequence length="146" mass="17042">MFGKYYRTLDDKNRIVIPTKLLKELGELFYITIGLDKSLVLRTKNEFEKLRENLDANNQLDKEVRNLSRILFANTEELIPDKLGRITLPKYLLEKIAINKEVVFIGSGNKCEIFAKEIYDINEKTYENEESLDKLAEKLLEKGVKL</sequence>
<evidence type="ECO:0000256" key="1">
    <source>
        <dbReference type="ARBA" id="ARBA00013860"/>
    </source>
</evidence>
<dbReference type="Gene3D" id="3.40.1550.20">
    <property type="entry name" value="Transcriptional regulator MraZ domain"/>
    <property type="match status" value="1"/>
</dbReference>
<evidence type="ECO:0000256" key="2">
    <source>
        <dbReference type="ARBA" id="ARBA00022490"/>
    </source>
</evidence>
<reference evidence="9" key="1">
    <citation type="submission" date="2021-11" db="EMBL/GenBank/DDBJ databases">
        <title>The first genome sequence of unculturable Mycoplasma faucium obtained by de novo assembly of metagenomic reads.</title>
        <authorList>
            <person name="Sabat A.J."/>
            <person name="Bathoorn E."/>
            <person name="Akkerboom V."/>
            <person name="Friedrich A.W."/>
        </authorList>
    </citation>
    <scope>NUCLEOTIDE SEQUENCE [LARGE SCALE GENOMIC DNA]</scope>
    <source>
        <strain evidence="9">UMCG-MFM1</strain>
    </source>
</reference>